<feature type="binding site" evidence="3">
    <location>
        <position position="31"/>
    </location>
    <ligand>
        <name>Mg(2+)</name>
        <dbReference type="ChEBI" id="CHEBI:18420"/>
    </ligand>
</feature>
<dbReference type="SUPFAM" id="SSF64005">
    <property type="entry name" value="Undecaprenyl diphosphate synthase"/>
    <property type="match status" value="1"/>
</dbReference>
<keyword evidence="1 3" id="KW-0808">Transferase</keyword>
<comment type="caution">
    <text evidence="3">Lacks conserved residue(s) required for the propagation of feature annotation.</text>
</comment>
<dbReference type="NCBIfam" id="TIGR00055">
    <property type="entry name" value="uppS"/>
    <property type="match status" value="1"/>
</dbReference>
<dbReference type="GO" id="GO:0000287">
    <property type="term" value="F:magnesium ion binding"/>
    <property type="evidence" value="ECO:0007669"/>
    <property type="project" value="UniProtKB-UniRule"/>
</dbReference>
<feature type="active site" description="Proton acceptor" evidence="3">
    <location>
        <position position="79"/>
    </location>
</feature>
<accession>A0A4R6SHS1</accession>
<dbReference type="GO" id="GO:0005886">
    <property type="term" value="C:plasma membrane"/>
    <property type="evidence" value="ECO:0007669"/>
    <property type="project" value="TreeGrafter"/>
</dbReference>
<comment type="subunit">
    <text evidence="3">Homodimer.</text>
</comment>
<dbReference type="GO" id="GO:0045547">
    <property type="term" value="F:ditrans,polycis-polyprenyl diphosphate synthase [(2E,6E)-farnesyl diphosphate specific] activity"/>
    <property type="evidence" value="ECO:0007669"/>
    <property type="project" value="TreeGrafter"/>
</dbReference>
<keyword evidence="3" id="KW-0479">Metal-binding</keyword>
<evidence type="ECO:0000256" key="2">
    <source>
        <dbReference type="ARBA" id="ARBA00038453"/>
    </source>
</evidence>
<comment type="similarity">
    <text evidence="2">Belongs to the UPP synthase family. Z-FPP synthase subfamily.</text>
</comment>
<name>A0A4R6SHS1_LABRH</name>
<keyword evidence="5" id="KW-1185">Reference proteome</keyword>
<proteinExistence type="inferred from homology"/>
<dbReference type="PANTHER" id="PTHR10291:SF43">
    <property type="entry name" value="DEHYDRODOLICHYL DIPHOSPHATE SYNTHASE COMPLEX SUBUNIT DHDDS"/>
    <property type="match status" value="1"/>
</dbReference>
<dbReference type="InterPro" id="IPR036424">
    <property type="entry name" value="UPP_synth-like_sf"/>
</dbReference>
<dbReference type="GO" id="GO:0016094">
    <property type="term" value="P:polyprenol biosynthetic process"/>
    <property type="evidence" value="ECO:0007669"/>
    <property type="project" value="TreeGrafter"/>
</dbReference>
<dbReference type="Gene3D" id="3.40.1180.10">
    <property type="entry name" value="Decaprenyl diphosphate synthase-like"/>
    <property type="match status" value="1"/>
</dbReference>
<dbReference type="Proteomes" id="UP000295444">
    <property type="component" value="Unassembled WGS sequence"/>
</dbReference>
<dbReference type="EMBL" id="SNXZ01000002">
    <property type="protein sequence ID" value="TDQ01365.1"/>
    <property type="molecule type" value="Genomic_DNA"/>
</dbReference>
<dbReference type="PROSITE" id="PS01066">
    <property type="entry name" value="UPP_SYNTHASE"/>
    <property type="match status" value="1"/>
</dbReference>
<dbReference type="OrthoDB" id="4191603at2"/>
<evidence type="ECO:0000256" key="3">
    <source>
        <dbReference type="HAMAP-Rule" id="MF_01139"/>
    </source>
</evidence>
<dbReference type="GO" id="GO:0033850">
    <property type="term" value="F:Z-farnesyl diphosphate synthase activity"/>
    <property type="evidence" value="ECO:0007669"/>
    <property type="project" value="TreeGrafter"/>
</dbReference>
<feature type="binding site" evidence="3">
    <location>
        <position position="83"/>
    </location>
    <ligand>
        <name>substrate</name>
    </ligand>
</feature>
<protein>
    <recommendedName>
        <fullName evidence="3">Isoprenyl transferase</fullName>
        <ecNumber evidence="3">2.5.1.-</ecNumber>
    </recommendedName>
</protein>
<evidence type="ECO:0000256" key="1">
    <source>
        <dbReference type="ARBA" id="ARBA00022679"/>
    </source>
</evidence>
<gene>
    <name evidence="4" type="ORF">EV186_1021233</name>
</gene>
<evidence type="ECO:0000313" key="4">
    <source>
        <dbReference type="EMBL" id="TDQ01365.1"/>
    </source>
</evidence>
<feature type="binding site" evidence="3">
    <location>
        <begin position="208"/>
        <end position="210"/>
    </location>
    <ligand>
        <name>substrate</name>
    </ligand>
</feature>
<dbReference type="AlphaFoldDB" id="A0A4R6SHS1"/>
<feature type="binding site" evidence="3">
    <location>
        <position position="202"/>
    </location>
    <ligand>
        <name>substrate</name>
    </ligand>
</feature>
<dbReference type="CDD" id="cd00475">
    <property type="entry name" value="Cis_IPPS"/>
    <property type="match status" value="1"/>
</dbReference>
<dbReference type="InterPro" id="IPR018520">
    <property type="entry name" value="UPP_synth-like_CS"/>
</dbReference>
<feature type="binding site" evidence="3">
    <location>
        <position position="36"/>
    </location>
    <ligand>
        <name>substrate</name>
    </ligand>
</feature>
<dbReference type="RefSeq" id="WP_133849959.1">
    <property type="nucleotide sequence ID" value="NZ_SNXZ01000002.1"/>
</dbReference>
<comment type="function">
    <text evidence="3">Catalyzes the condensation of isopentenyl diphosphate (IPP) with allylic pyrophosphates generating different type of terpenoids.</text>
</comment>
<comment type="cofactor">
    <cofactor evidence="3">
        <name>Mg(2+)</name>
        <dbReference type="ChEBI" id="CHEBI:18420"/>
    </cofactor>
    <text evidence="3">Binds 2 magnesium ions per subunit.</text>
</comment>
<sequence length="246" mass="27512">MTIRRIAESWYLRRLRTQVGAVPRHVAVIMDGHRRWARERGLDVQEGHARGFDHVADLLGWCASAGVEYVTVFWASIDNLRKRSDAEADALMLVIERVIGELAAPSVGWRIESAGRLDLLPDRTAHAIKDAVEATHTIKNRVLTVAVGYGGREDIVEAVRALLDDAAADGRSLAELASTITPADIARNLWTGNTPDPDLVLRTSGEQRLSGFLLWQSAHADLRFVDVYWPGFREIDFLRVLRTRRS</sequence>
<feature type="active site" evidence="3">
    <location>
        <position position="31"/>
    </location>
</feature>
<dbReference type="HAMAP" id="MF_01139">
    <property type="entry name" value="ISPT"/>
    <property type="match status" value="1"/>
</dbReference>
<comment type="caution">
    <text evidence="4">The sequence shown here is derived from an EMBL/GenBank/DDBJ whole genome shotgun (WGS) entry which is preliminary data.</text>
</comment>
<organism evidence="4 5">
    <name type="scientific">Labedaea rhizosphaerae</name>
    <dbReference type="NCBI Taxonomy" id="598644"/>
    <lineage>
        <taxon>Bacteria</taxon>
        <taxon>Bacillati</taxon>
        <taxon>Actinomycetota</taxon>
        <taxon>Actinomycetes</taxon>
        <taxon>Pseudonocardiales</taxon>
        <taxon>Pseudonocardiaceae</taxon>
        <taxon>Labedaea</taxon>
    </lineage>
</organism>
<reference evidence="4 5" key="1">
    <citation type="submission" date="2019-03" db="EMBL/GenBank/DDBJ databases">
        <title>Genomic Encyclopedia of Type Strains, Phase IV (KMG-IV): sequencing the most valuable type-strain genomes for metagenomic binning, comparative biology and taxonomic classification.</title>
        <authorList>
            <person name="Goeker M."/>
        </authorList>
    </citation>
    <scope>NUCLEOTIDE SEQUENCE [LARGE SCALE GENOMIC DNA]</scope>
    <source>
        <strain evidence="4 5">DSM 45361</strain>
    </source>
</reference>
<keyword evidence="3" id="KW-0460">Magnesium</keyword>
<dbReference type="PANTHER" id="PTHR10291">
    <property type="entry name" value="DEHYDRODOLICHYL DIPHOSPHATE SYNTHASE FAMILY MEMBER"/>
    <property type="match status" value="1"/>
</dbReference>
<feature type="binding site" evidence="3">
    <location>
        <begin position="76"/>
        <end position="78"/>
    </location>
    <ligand>
        <name>substrate</name>
    </ligand>
</feature>
<feature type="binding site" evidence="3">
    <location>
        <position position="48"/>
    </location>
    <ligand>
        <name>substrate</name>
    </ligand>
</feature>
<dbReference type="InterPro" id="IPR001441">
    <property type="entry name" value="UPP_synth-like"/>
</dbReference>
<dbReference type="Pfam" id="PF01255">
    <property type="entry name" value="Prenyltransf"/>
    <property type="match status" value="1"/>
</dbReference>
<evidence type="ECO:0000313" key="5">
    <source>
        <dbReference type="Proteomes" id="UP000295444"/>
    </source>
</evidence>
<dbReference type="EC" id="2.5.1.-" evidence="3"/>